<evidence type="ECO:0000256" key="1">
    <source>
        <dbReference type="SAM" id="MobiDB-lite"/>
    </source>
</evidence>
<sequence>MPRRARRRQAVGPGRCHRICTKLRPLFDEFHKRLRLESDQRRLVVVHDDVVHQDLGFDPRRNQSFANDTHNCDEQNKSSAPHRSPHDVFKVLVTVVIK</sequence>
<evidence type="ECO:0000313" key="3">
    <source>
        <dbReference type="Proteomes" id="UP000299102"/>
    </source>
</evidence>
<accession>A0A4C1U859</accession>
<gene>
    <name evidence="2" type="ORF">EVAR_84756_1</name>
</gene>
<organism evidence="2 3">
    <name type="scientific">Eumeta variegata</name>
    <name type="common">Bagworm moth</name>
    <name type="synonym">Eumeta japonica</name>
    <dbReference type="NCBI Taxonomy" id="151549"/>
    <lineage>
        <taxon>Eukaryota</taxon>
        <taxon>Metazoa</taxon>
        <taxon>Ecdysozoa</taxon>
        <taxon>Arthropoda</taxon>
        <taxon>Hexapoda</taxon>
        <taxon>Insecta</taxon>
        <taxon>Pterygota</taxon>
        <taxon>Neoptera</taxon>
        <taxon>Endopterygota</taxon>
        <taxon>Lepidoptera</taxon>
        <taxon>Glossata</taxon>
        <taxon>Ditrysia</taxon>
        <taxon>Tineoidea</taxon>
        <taxon>Psychidae</taxon>
        <taxon>Oiketicinae</taxon>
        <taxon>Eumeta</taxon>
    </lineage>
</organism>
<reference evidence="2 3" key="1">
    <citation type="journal article" date="2019" name="Commun. Biol.">
        <title>The bagworm genome reveals a unique fibroin gene that provides high tensile strength.</title>
        <authorList>
            <person name="Kono N."/>
            <person name="Nakamura H."/>
            <person name="Ohtoshi R."/>
            <person name="Tomita M."/>
            <person name="Numata K."/>
            <person name="Arakawa K."/>
        </authorList>
    </citation>
    <scope>NUCLEOTIDE SEQUENCE [LARGE SCALE GENOMIC DNA]</scope>
</reference>
<name>A0A4C1U859_EUMVA</name>
<comment type="caution">
    <text evidence="2">The sequence shown here is derived from an EMBL/GenBank/DDBJ whole genome shotgun (WGS) entry which is preliminary data.</text>
</comment>
<dbReference type="AlphaFoldDB" id="A0A4C1U859"/>
<keyword evidence="3" id="KW-1185">Reference proteome</keyword>
<proteinExistence type="predicted"/>
<evidence type="ECO:0000313" key="2">
    <source>
        <dbReference type="EMBL" id="GBP22519.1"/>
    </source>
</evidence>
<protein>
    <submittedName>
        <fullName evidence="2">Uncharacterized protein</fullName>
    </submittedName>
</protein>
<dbReference type="Proteomes" id="UP000299102">
    <property type="component" value="Unassembled WGS sequence"/>
</dbReference>
<feature type="region of interest" description="Disordered" evidence="1">
    <location>
        <begin position="57"/>
        <end position="85"/>
    </location>
</feature>
<dbReference type="EMBL" id="BGZK01000141">
    <property type="protein sequence ID" value="GBP22519.1"/>
    <property type="molecule type" value="Genomic_DNA"/>
</dbReference>